<keyword evidence="2" id="KW-1185">Reference proteome</keyword>
<dbReference type="Proteomes" id="UP000838756">
    <property type="component" value="Unassembled WGS sequence"/>
</dbReference>
<protein>
    <submittedName>
        <fullName evidence="1">Jg24064 protein</fullName>
    </submittedName>
</protein>
<accession>A0A8S4QU98</accession>
<comment type="caution">
    <text evidence="1">The sequence shown here is derived from an EMBL/GenBank/DDBJ whole genome shotgun (WGS) entry which is preliminary data.</text>
</comment>
<name>A0A8S4QU98_9NEOP</name>
<gene>
    <name evidence="1" type="primary">jg24064</name>
    <name evidence="1" type="ORF">PAEG_LOCUS4764</name>
</gene>
<feature type="non-terminal residue" evidence="1">
    <location>
        <position position="72"/>
    </location>
</feature>
<evidence type="ECO:0000313" key="1">
    <source>
        <dbReference type="EMBL" id="CAH2216807.1"/>
    </source>
</evidence>
<evidence type="ECO:0000313" key="2">
    <source>
        <dbReference type="Proteomes" id="UP000838756"/>
    </source>
</evidence>
<dbReference type="EMBL" id="CAKXAJ010016961">
    <property type="protein sequence ID" value="CAH2216807.1"/>
    <property type="molecule type" value="Genomic_DNA"/>
</dbReference>
<reference evidence="1" key="1">
    <citation type="submission" date="2022-03" db="EMBL/GenBank/DDBJ databases">
        <authorList>
            <person name="Lindestad O."/>
        </authorList>
    </citation>
    <scope>NUCLEOTIDE SEQUENCE</scope>
</reference>
<sequence length="72" mass="8417">MLGLVLLLQREHEFIDIDDEVEDPTFEPETQNFDEDVISYEENPEPNVEARQEPATIVERHISSDEVTRALY</sequence>
<dbReference type="AlphaFoldDB" id="A0A8S4QU98"/>
<dbReference type="OrthoDB" id="6923380at2759"/>
<organism evidence="1 2">
    <name type="scientific">Pararge aegeria aegeria</name>
    <dbReference type="NCBI Taxonomy" id="348720"/>
    <lineage>
        <taxon>Eukaryota</taxon>
        <taxon>Metazoa</taxon>
        <taxon>Ecdysozoa</taxon>
        <taxon>Arthropoda</taxon>
        <taxon>Hexapoda</taxon>
        <taxon>Insecta</taxon>
        <taxon>Pterygota</taxon>
        <taxon>Neoptera</taxon>
        <taxon>Endopterygota</taxon>
        <taxon>Lepidoptera</taxon>
        <taxon>Glossata</taxon>
        <taxon>Ditrysia</taxon>
        <taxon>Papilionoidea</taxon>
        <taxon>Nymphalidae</taxon>
        <taxon>Satyrinae</taxon>
        <taxon>Satyrini</taxon>
        <taxon>Parargina</taxon>
        <taxon>Pararge</taxon>
    </lineage>
</organism>
<proteinExistence type="predicted"/>